<sequence length="203" mass="24295">MRETNRSRKSKDLLFYSYVPDLQQTISVRYLSYEKDLLLLHEWMQSPHIAPFWQLNIPLEEFKSYLTRSLNMQHRTHYLVFLDDMPVSYMMSYVVKEELIRDYYEYEEDDIGGHFVIGPRSFLSPVYIIPIVRSMITYLFKNRGVNKVVVEPDVRNRIVVPALKQCGFKDCGRIQLPHKKAYLMVCDRNDFSHWQPINCYDAH</sequence>
<dbReference type="Gene3D" id="3.40.630.30">
    <property type="match status" value="1"/>
</dbReference>
<proteinExistence type="predicted"/>
<evidence type="ECO:0000256" key="3">
    <source>
        <dbReference type="ARBA" id="ARBA00020586"/>
    </source>
</evidence>
<dbReference type="PANTHER" id="PTHR31438:SF1">
    <property type="entry name" value="LYSINE N-ACYLTRANSFERASE C17G9.06C-RELATED"/>
    <property type="match status" value="1"/>
</dbReference>
<comment type="pathway">
    <text evidence="2">Siderophore biosynthesis.</text>
</comment>
<keyword evidence="6" id="KW-0808">Transferase</keyword>
<dbReference type="AlphaFoldDB" id="A0A7W1WU63"/>
<dbReference type="InterPro" id="IPR019432">
    <property type="entry name" value="Acyltransferase_MbtK/IucB-like"/>
</dbReference>
<comment type="caution">
    <text evidence="6">The sequence shown here is derived from an EMBL/GenBank/DDBJ whole genome shotgun (WGS) entry which is preliminary data.</text>
</comment>
<evidence type="ECO:0000256" key="1">
    <source>
        <dbReference type="ARBA" id="ARBA00003818"/>
    </source>
</evidence>
<protein>
    <recommendedName>
        <fullName evidence="3">Lysine N-acyltransferase MbtK</fullName>
    </recommendedName>
    <alternativeName>
        <fullName evidence="4">Mycobactin synthase protein K</fullName>
    </alternativeName>
</protein>
<gene>
    <name evidence="6" type="ORF">H1191_17730</name>
</gene>
<dbReference type="SMART" id="SM01006">
    <property type="entry name" value="AlcB"/>
    <property type="match status" value="1"/>
</dbReference>
<organism evidence="6 7">
    <name type="scientific">Paenactinomyces guangxiensis</name>
    <dbReference type="NCBI Taxonomy" id="1490290"/>
    <lineage>
        <taxon>Bacteria</taxon>
        <taxon>Bacillati</taxon>
        <taxon>Bacillota</taxon>
        <taxon>Bacilli</taxon>
        <taxon>Bacillales</taxon>
        <taxon>Thermoactinomycetaceae</taxon>
        <taxon>Paenactinomyces</taxon>
    </lineage>
</organism>
<reference evidence="6 7" key="1">
    <citation type="submission" date="2020-07" db="EMBL/GenBank/DDBJ databases">
        <authorList>
            <person name="Feng H."/>
        </authorList>
    </citation>
    <scope>NUCLEOTIDE SEQUENCE [LARGE SCALE GENOMIC DNA]</scope>
    <source>
        <strain evidence="7">s-10</strain>
    </source>
</reference>
<dbReference type="Proteomes" id="UP000535491">
    <property type="component" value="Unassembled WGS sequence"/>
</dbReference>
<comment type="function">
    <text evidence="1">Acyltransferase required for the direct transfer of medium- to long-chain fatty acyl moieties from a carrier protein (MbtL) on to the epsilon-amino group of lysine residue in the mycobactin core.</text>
</comment>
<evidence type="ECO:0000256" key="2">
    <source>
        <dbReference type="ARBA" id="ARBA00004924"/>
    </source>
</evidence>
<dbReference type="Pfam" id="PF13523">
    <property type="entry name" value="Acetyltransf_8"/>
    <property type="match status" value="1"/>
</dbReference>
<dbReference type="GO" id="GO:0019290">
    <property type="term" value="P:siderophore biosynthetic process"/>
    <property type="evidence" value="ECO:0007669"/>
    <property type="project" value="InterPro"/>
</dbReference>
<evidence type="ECO:0000313" key="7">
    <source>
        <dbReference type="Proteomes" id="UP000535491"/>
    </source>
</evidence>
<keyword evidence="7" id="KW-1185">Reference proteome</keyword>
<dbReference type="RefSeq" id="WP_181754242.1">
    <property type="nucleotide sequence ID" value="NZ_JACEIQ010000024.1"/>
</dbReference>
<name>A0A7W1WU63_9BACL</name>
<evidence type="ECO:0000256" key="4">
    <source>
        <dbReference type="ARBA" id="ARBA00031122"/>
    </source>
</evidence>
<dbReference type="InterPro" id="IPR016181">
    <property type="entry name" value="Acyl_CoA_acyltransferase"/>
</dbReference>
<dbReference type="SUPFAM" id="SSF55729">
    <property type="entry name" value="Acyl-CoA N-acyltransferases (Nat)"/>
    <property type="match status" value="1"/>
</dbReference>
<accession>A0A7W1WU63</accession>
<dbReference type="EMBL" id="JACEIQ010000024">
    <property type="protein sequence ID" value="MBA4496120.1"/>
    <property type="molecule type" value="Genomic_DNA"/>
</dbReference>
<evidence type="ECO:0000259" key="5">
    <source>
        <dbReference type="SMART" id="SM01006"/>
    </source>
</evidence>
<evidence type="ECO:0000313" key="6">
    <source>
        <dbReference type="EMBL" id="MBA4496120.1"/>
    </source>
</evidence>
<dbReference type="GO" id="GO:0016410">
    <property type="term" value="F:N-acyltransferase activity"/>
    <property type="evidence" value="ECO:0007669"/>
    <property type="project" value="TreeGrafter"/>
</dbReference>
<dbReference type="PANTHER" id="PTHR31438">
    <property type="entry name" value="LYSINE N-ACYLTRANSFERASE C17G9.06C-RELATED"/>
    <property type="match status" value="1"/>
</dbReference>
<feature type="domain" description="Acyltransferase MbtK/IucB-like conserved" evidence="5">
    <location>
        <begin position="29"/>
        <end position="76"/>
    </location>
</feature>